<feature type="repeat" description="WD" evidence="4">
    <location>
        <begin position="677"/>
        <end position="718"/>
    </location>
</feature>
<dbReference type="InterPro" id="IPR036047">
    <property type="entry name" value="F-box-like_dom_sf"/>
</dbReference>
<evidence type="ECO:0000313" key="8">
    <source>
        <dbReference type="Proteomes" id="UP000215453"/>
    </source>
</evidence>
<dbReference type="InterPro" id="IPR015943">
    <property type="entry name" value="WD40/YVTN_repeat-like_dom_sf"/>
</dbReference>
<proteinExistence type="inferred from homology"/>
<feature type="region of interest" description="Disordered" evidence="5">
    <location>
        <begin position="1"/>
        <end position="229"/>
    </location>
</feature>
<feature type="repeat" description="WD" evidence="4">
    <location>
        <begin position="432"/>
        <end position="471"/>
    </location>
</feature>
<feature type="repeat" description="WD" evidence="4">
    <location>
        <begin position="515"/>
        <end position="554"/>
    </location>
</feature>
<keyword evidence="3" id="KW-0677">Repeat</keyword>
<feature type="compositionally biased region" description="Polar residues" evidence="5">
    <location>
        <begin position="132"/>
        <end position="152"/>
    </location>
</feature>
<dbReference type="PROSITE" id="PS50082">
    <property type="entry name" value="WD_REPEATS_2"/>
    <property type="match status" value="5"/>
</dbReference>
<feature type="region of interest" description="Disordered" evidence="5">
    <location>
        <begin position="950"/>
        <end position="981"/>
    </location>
</feature>
<protein>
    <recommendedName>
        <fullName evidence="6">F-box domain-containing protein</fullName>
    </recommendedName>
</protein>
<dbReference type="Proteomes" id="UP000215453">
    <property type="component" value="Chromosome 5"/>
</dbReference>
<dbReference type="SUPFAM" id="SSF50978">
    <property type="entry name" value="WD40 repeat-like"/>
    <property type="match status" value="1"/>
</dbReference>
<organism evidence="7 8">
    <name type="scientific">Zymoseptoria tritici ST99CH_1A5</name>
    <dbReference type="NCBI Taxonomy" id="1276529"/>
    <lineage>
        <taxon>Eukaryota</taxon>
        <taxon>Fungi</taxon>
        <taxon>Dikarya</taxon>
        <taxon>Ascomycota</taxon>
        <taxon>Pezizomycotina</taxon>
        <taxon>Dothideomycetes</taxon>
        <taxon>Dothideomycetidae</taxon>
        <taxon>Mycosphaerellales</taxon>
        <taxon>Mycosphaerellaceae</taxon>
        <taxon>Zymoseptoria</taxon>
    </lineage>
</organism>
<feature type="repeat" description="WD" evidence="4">
    <location>
        <begin position="595"/>
        <end position="634"/>
    </location>
</feature>
<feature type="region of interest" description="Disordered" evidence="5">
    <location>
        <begin position="909"/>
        <end position="936"/>
    </location>
</feature>
<keyword evidence="2 4" id="KW-0853">WD repeat</keyword>
<dbReference type="Pfam" id="PF12937">
    <property type="entry name" value="F-box-like"/>
    <property type="match status" value="1"/>
</dbReference>
<comment type="similarity">
    <text evidence="1">Belongs to the WD repeat MET30/SCONB/SCON-2 family.</text>
</comment>
<gene>
    <name evidence="7" type="ORF">ZT1A5_G5853</name>
</gene>
<dbReference type="Pfam" id="PF00400">
    <property type="entry name" value="WD40"/>
    <property type="match status" value="5"/>
</dbReference>
<feature type="compositionally biased region" description="Low complexity" evidence="5">
    <location>
        <begin position="957"/>
        <end position="970"/>
    </location>
</feature>
<feature type="compositionally biased region" description="Low complexity" evidence="5">
    <location>
        <begin position="917"/>
        <end position="928"/>
    </location>
</feature>
<dbReference type="InterPro" id="IPR020472">
    <property type="entry name" value="WD40_PAC1"/>
</dbReference>
<sequence>MQTPSSESFTFSQSHAFHASHSSTSAATESSQAPPTFLEPLPIPSRSEPSEYGGLSTSAGMRRLSRDDTGNDMHVPVAHAIEGPKVGSSGEESMRIQRRARKPLSRLPSNNTTSTSASSAEPKISLSRRLSKQATNAFRDTVQRATHTVSGVSSSRSRRSSTPNRIEFVTGSQPMSVTDVLSRPPTSPSKRSAKQFDDRPRKHRPTFFPLGDRKDTPAPPTFGGSNLPVRPATAKSSALGMISMGGDNARKAAASANMSSPFFTTPAWSTPEQDDIHTRRIRLGSLSSAADSGADLSIYGDSDASIRDLDGDIDMDHAESATPASYDFTKTLPPEIVISIFEYVDAQDLHSAAQVNWKWNAMTKDTQVWRTVFLRRYQRQVLTDPAPIQVGGAGLGRPNRPNQEWRKMYQARLELEKNWRAGAHDAGKAVYLSGHTDSVYCLQFDEEKIITGSRDRTIRVWDINTYQCLRVIGGPNVRPVLGPKVLRTVDYPSFHMATASVNGTAYGNSIYHTPSEWHDASILCLQYDDKILVTGSSDSDLLIWDIKTYQPIRRLRKHTGGVLDVALDAKHIVSCSKDSRIIVWDRETYEPKGELTGHRGPVNAVQLRGHLLVSASGDGIARLWDLNQMKMIKEFSAKERGLAAVEFSEDMKYVLAGGNDNITYKFETDTGREVMQFTGHSQLVRSLWLDSANDRVVSGSYDLDLRVYDFVTGQELWRGEEWTTSWMLAAKSDYRRIVATSQDGRILLVDFGIYKGAPNYTSRDGNVIENLDLLRGTDHTTEIEDGWQRSPSGTEPSNGSDQIEVHAPGLTFNQAMYHAFHHTFGRILRDDIRPTTSASDSAIPTPIYYNPDPAILPRLASITSAHILASAPRSRTASLAPALLAAMTARVHASMQRFADETATSLSMSADWPPPASLLSSPRLTPSSQHSASSDDTTFYEDWIRVAPIDEDPDAPNPFTSSRSSPSNSNTIPETAVDDSPYADDQAIQTMLDNLYIPSASTILEEFHAQSRGATLDARPEAVSIPRPALQRSRADRSTSTGRHSHSRGFGAYINNFINGPTRESVAGWDKNLQSALEGREFGEKDRGIRH</sequence>
<evidence type="ECO:0000256" key="1">
    <source>
        <dbReference type="ARBA" id="ARBA00007968"/>
    </source>
</evidence>
<feature type="compositionally biased region" description="Low complexity" evidence="5">
    <location>
        <begin position="8"/>
        <end position="33"/>
    </location>
</feature>
<dbReference type="InterPro" id="IPR001810">
    <property type="entry name" value="F-box_dom"/>
</dbReference>
<feature type="repeat" description="WD" evidence="4">
    <location>
        <begin position="555"/>
        <end position="585"/>
    </location>
</feature>
<dbReference type="PRINTS" id="PR00320">
    <property type="entry name" value="GPROTEINBRPT"/>
</dbReference>
<dbReference type="InterPro" id="IPR036322">
    <property type="entry name" value="WD40_repeat_dom_sf"/>
</dbReference>
<dbReference type="PROSITE" id="PS50294">
    <property type="entry name" value="WD_REPEATS_REGION"/>
    <property type="match status" value="3"/>
</dbReference>
<name>A0A1Y6LIW8_ZYMTR</name>
<accession>A0A1Y6LIW8</accession>
<reference evidence="7 8" key="1">
    <citation type="submission" date="2016-10" db="EMBL/GenBank/DDBJ databases">
        <authorList>
            <person name="Varghese N."/>
        </authorList>
    </citation>
    <scope>NUCLEOTIDE SEQUENCE [LARGE SCALE GENOMIC DNA]</scope>
</reference>
<evidence type="ECO:0000256" key="3">
    <source>
        <dbReference type="ARBA" id="ARBA00022737"/>
    </source>
</evidence>
<dbReference type="SUPFAM" id="SSF81383">
    <property type="entry name" value="F-box domain"/>
    <property type="match status" value="1"/>
</dbReference>
<dbReference type="SMART" id="SM00320">
    <property type="entry name" value="WD40"/>
    <property type="match status" value="6"/>
</dbReference>
<evidence type="ECO:0000256" key="4">
    <source>
        <dbReference type="PROSITE-ProRule" id="PRU00221"/>
    </source>
</evidence>
<feature type="region of interest" description="Disordered" evidence="5">
    <location>
        <begin position="782"/>
        <end position="803"/>
    </location>
</feature>
<dbReference type="CDD" id="cd00200">
    <property type="entry name" value="WD40"/>
    <property type="match status" value="1"/>
</dbReference>
<evidence type="ECO:0000256" key="5">
    <source>
        <dbReference type="SAM" id="MobiDB-lite"/>
    </source>
</evidence>
<dbReference type="Gene3D" id="2.130.10.10">
    <property type="entry name" value="YVTN repeat-like/Quinoprotein amine dehydrogenase"/>
    <property type="match status" value="2"/>
</dbReference>
<dbReference type="PROSITE" id="PS00678">
    <property type="entry name" value="WD_REPEATS_1"/>
    <property type="match status" value="3"/>
</dbReference>
<feature type="region of interest" description="Disordered" evidence="5">
    <location>
        <begin position="1025"/>
        <end position="1051"/>
    </location>
</feature>
<dbReference type="PANTHER" id="PTHR44436">
    <property type="entry name" value="F-BOX/WD REPEAT-CONTAINING PROTEIN 2"/>
    <property type="match status" value="1"/>
</dbReference>
<evidence type="ECO:0000259" key="6">
    <source>
        <dbReference type="PROSITE" id="PS50181"/>
    </source>
</evidence>
<dbReference type="PROSITE" id="PS50181">
    <property type="entry name" value="FBOX"/>
    <property type="match status" value="1"/>
</dbReference>
<evidence type="ECO:0000313" key="7">
    <source>
        <dbReference type="EMBL" id="SMY24412.1"/>
    </source>
</evidence>
<feature type="compositionally biased region" description="Polar residues" evidence="5">
    <location>
        <begin position="789"/>
        <end position="801"/>
    </location>
</feature>
<dbReference type="EMBL" id="LT882680">
    <property type="protein sequence ID" value="SMY24412.1"/>
    <property type="molecule type" value="Genomic_DNA"/>
</dbReference>
<evidence type="ECO:0000256" key="2">
    <source>
        <dbReference type="ARBA" id="ARBA00022574"/>
    </source>
</evidence>
<feature type="compositionally biased region" description="Low complexity" evidence="5">
    <location>
        <begin position="109"/>
        <end position="120"/>
    </location>
</feature>
<dbReference type="Gene3D" id="1.20.1280.50">
    <property type="match status" value="1"/>
</dbReference>
<dbReference type="InterPro" id="IPR019775">
    <property type="entry name" value="WD40_repeat_CS"/>
</dbReference>
<dbReference type="PANTHER" id="PTHR44436:SF1">
    <property type="entry name" value="F-BOX_WD REPEAT-CONTAINING PROTEIN 2"/>
    <property type="match status" value="1"/>
</dbReference>
<feature type="domain" description="F-box" evidence="6">
    <location>
        <begin position="326"/>
        <end position="372"/>
    </location>
</feature>
<dbReference type="InterPro" id="IPR042627">
    <property type="entry name" value="FBXW2"/>
</dbReference>
<dbReference type="AlphaFoldDB" id="A0A1Y6LIW8"/>
<dbReference type="SMART" id="SM00256">
    <property type="entry name" value="FBOX"/>
    <property type="match status" value="1"/>
</dbReference>
<dbReference type="InterPro" id="IPR001680">
    <property type="entry name" value="WD40_rpt"/>
</dbReference>